<dbReference type="Pfam" id="PF21082">
    <property type="entry name" value="MS_channel_3rd"/>
    <property type="match status" value="1"/>
</dbReference>
<protein>
    <submittedName>
        <fullName evidence="10">Mechanosensitive ion channel</fullName>
    </submittedName>
</protein>
<dbReference type="InterPro" id="IPR023408">
    <property type="entry name" value="MscS_beta-dom_sf"/>
</dbReference>
<evidence type="ECO:0000256" key="7">
    <source>
        <dbReference type="SAM" id="Phobius"/>
    </source>
</evidence>
<dbReference type="GO" id="GO:0005886">
    <property type="term" value="C:plasma membrane"/>
    <property type="evidence" value="ECO:0007669"/>
    <property type="project" value="UniProtKB-SubCell"/>
</dbReference>
<dbReference type="Pfam" id="PF00924">
    <property type="entry name" value="MS_channel_2nd"/>
    <property type="match status" value="1"/>
</dbReference>
<evidence type="ECO:0000259" key="8">
    <source>
        <dbReference type="Pfam" id="PF00924"/>
    </source>
</evidence>
<evidence type="ECO:0000256" key="5">
    <source>
        <dbReference type="ARBA" id="ARBA00022989"/>
    </source>
</evidence>
<organism evidence="10 11">
    <name type="scientific">Myxacorys almedinensis A</name>
    <dbReference type="NCBI Taxonomy" id="2690445"/>
    <lineage>
        <taxon>Bacteria</taxon>
        <taxon>Bacillati</taxon>
        <taxon>Cyanobacteriota</taxon>
        <taxon>Cyanophyceae</taxon>
        <taxon>Leptolyngbyales</taxon>
        <taxon>Leptolyngbyaceae</taxon>
        <taxon>Myxacorys</taxon>
        <taxon>Myxacorys almedinensis</taxon>
    </lineage>
</organism>
<evidence type="ECO:0000256" key="4">
    <source>
        <dbReference type="ARBA" id="ARBA00022692"/>
    </source>
</evidence>
<gene>
    <name evidence="10" type="ORF">GS601_01210</name>
</gene>
<dbReference type="SUPFAM" id="SSF82861">
    <property type="entry name" value="Mechanosensitive channel protein MscS (YggB), transmembrane region"/>
    <property type="match status" value="1"/>
</dbReference>
<dbReference type="EMBL" id="WVIE01000001">
    <property type="protein sequence ID" value="NDJ15917.1"/>
    <property type="molecule type" value="Genomic_DNA"/>
</dbReference>
<dbReference type="InterPro" id="IPR052702">
    <property type="entry name" value="MscS-like_channel"/>
</dbReference>
<dbReference type="InterPro" id="IPR049278">
    <property type="entry name" value="MS_channel_C"/>
</dbReference>
<comment type="subcellular location">
    <subcellularLocation>
        <location evidence="1">Cell membrane</location>
        <topology evidence="1">Multi-pass membrane protein</topology>
    </subcellularLocation>
</comment>
<dbReference type="InterPro" id="IPR010920">
    <property type="entry name" value="LSM_dom_sf"/>
</dbReference>
<evidence type="ECO:0000256" key="3">
    <source>
        <dbReference type="ARBA" id="ARBA00022475"/>
    </source>
</evidence>
<keyword evidence="3" id="KW-1003">Cell membrane</keyword>
<dbReference type="Gene3D" id="2.30.30.60">
    <property type="match status" value="1"/>
</dbReference>
<name>A0A8J8CLB3_9CYAN</name>
<evidence type="ECO:0000256" key="2">
    <source>
        <dbReference type="ARBA" id="ARBA00008017"/>
    </source>
</evidence>
<dbReference type="PANTHER" id="PTHR30347:SF1">
    <property type="entry name" value="MECHANOSENSITIVE CHANNEL MSCK"/>
    <property type="match status" value="1"/>
</dbReference>
<accession>A0A8J8CLB3</accession>
<dbReference type="InterPro" id="IPR011014">
    <property type="entry name" value="MscS_channel_TM-2"/>
</dbReference>
<dbReference type="PROSITE" id="PS01246">
    <property type="entry name" value="UPF0003"/>
    <property type="match status" value="1"/>
</dbReference>
<dbReference type="Gene3D" id="3.30.70.100">
    <property type="match status" value="1"/>
</dbReference>
<keyword evidence="11" id="KW-1185">Reference proteome</keyword>
<reference evidence="10" key="1">
    <citation type="submission" date="2019-12" db="EMBL/GenBank/DDBJ databases">
        <title>High-Quality draft genome sequences of three cyanobacteria isolated from the limestone walls of the Old Cathedral of Coimbra.</title>
        <authorList>
            <person name="Tiago I."/>
            <person name="Soares F."/>
            <person name="Portugal A."/>
        </authorList>
    </citation>
    <scope>NUCLEOTIDE SEQUENCE</scope>
    <source>
        <strain evidence="10">A</strain>
    </source>
</reference>
<dbReference type="SUPFAM" id="SSF82689">
    <property type="entry name" value="Mechanosensitive channel protein MscS (YggB), C-terminal domain"/>
    <property type="match status" value="1"/>
</dbReference>
<proteinExistence type="inferred from homology"/>
<evidence type="ECO:0000256" key="1">
    <source>
        <dbReference type="ARBA" id="ARBA00004651"/>
    </source>
</evidence>
<feature type="domain" description="Mechanosensitive ion channel MscS C-terminal" evidence="9">
    <location>
        <begin position="322"/>
        <end position="403"/>
    </location>
</feature>
<keyword evidence="4 7" id="KW-0812">Transmembrane</keyword>
<keyword evidence="6 7" id="KW-0472">Membrane</keyword>
<dbReference type="SUPFAM" id="SSF50182">
    <property type="entry name" value="Sm-like ribonucleoproteins"/>
    <property type="match status" value="1"/>
</dbReference>
<feature type="transmembrane region" description="Helical" evidence="7">
    <location>
        <begin position="201"/>
        <end position="220"/>
    </location>
</feature>
<dbReference type="InterPro" id="IPR006686">
    <property type="entry name" value="MscS_channel_CS"/>
</dbReference>
<evidence type="ECO:0000313" key="11">
    <source>
        <dbReference type="Proteomes" id="UP000646053"/>
    </source>
</evidence>
<comment type="caution">
    <text evidence="10">The sequence shown here is derived from an EMBL/GenBank/DDBJ whole genome shotgun (WGS) entry which is preliminary data.</text>
</comment>
<dbReference type="PANTHER" id="PTHR30347">
    <property type="entry name" value="POTASSIUM CHANNEL RELATED"/>
    <property type="match status" value="1"/>
</dbReference>
<sequence>MIVRQFSKAWQNQLPQRCICFFCVTIFSFAFLISFPIALAAQVTPDTSASEQPAWIVAIAVLIGAIALHWGLGRVRSRLLRVIHLRTVAEHASETSVEESLELLLKLLLSISRVALWIGVALYITNLFAITRQWSDQIASTLLTSFTVPVLSLGARSYSITNLLILAGLVFGWFVFANVITQLLRTRILSLARINRGLREAIAVVLRYSLITIGVLVLLQLWGLDISSLAILASALSVGIGFGLQDIAKNFGSGLVLVFERPIQVGDFVEVGEFQGTVERIGARSTEIRTLDHVSIIVPNSRFLEKEVINWSHGNSISRIHLPVGVAYRSDPKAVEAALLEAAQSHADVLRSPAPRVLFKGFGESALDFELLVWMNAPSRQFLLKSDLNYRIFEVLHQRNIEIPFPQRDLHLRSGTLDVSPELESTFARLSDQ</sequence>
<keyword evidence="5 7" id="KW-1133">Transmembrane helix</keyword>
<dbReference type="InterPro" id="IPR006685">
    <property type="entry name" value="MscS_channel_2nd"/>
</dbReference>
<dbReference type="Gene3D" id="1.10.287.1260">
    <property type="match status" value="1"/>
</dbReference>
<feature type="transmembrane region" description="Helical" evidence="7">
    <location>
        <begin position="114"/>
        <end position="135"/>
    </location>
</feature>
<feature type="domain" description="Mechanosensitive ion channel MscS" evidence="8">
    <location>
        <begin position="246"/>
        <end position="313"/>
    </location>
</feature>
<evidence type="ECO:0000313" key="10">
    <source>
        <dbReference type="EMBL" id="NDJ15917.1"/>
    </source>
</evidence>
<dbReference type="Proteomes" id="UP000646053">
    <property type="component" value="Unassembled WGS sequence"/>
</dbReference>
<evidence type="ECO:0000259" key="9">
    <source>
        <dbReference type="Pfam" id="PF21082"/>
    </source>
</evidence>
<dbReference type="GO" id="GO:0055085">
    <property type="term" value="P:transmembrane transport"/>
    <property type="evidence" value="ECO:0007669"/>
    <property type="project" value="InterPro"/>
</dbReference>
<comment type="similarity">
    <text evidence="2">Belongs to the MscS (TC 1.A.23) family.</text>
</comment>
<dbReference type="AlphaFoldDB" id="A0A8J8CLB3"/>
<feature type="transmembrane region" description="Helical" evidence="7">
    <location>
        <begin position="53"/>
        <end position="72"/>
    </location>
</feature>
<feature type="transmembrane region" description="Helical" evidence="7">
    <location>
        <begin position="20"/>
        <end position="41"/>
    </location>
</feature>
<feature type="transmembrane region" description="Helical" evidence="7">
    <location>
        <begin position="155"/>
        <end position="180"/>
    </location>
</feature>
<evidence type="ECO:0000256" key="6">
    <source>
        <dbReference type="ARBA" id="ARBA00023136"/>
    </source>
</evidence>
<dbReference type="InterPro" id="IPR011066">
    <property type="entry name" value="MscS_channel_C_sf"/>
</dbReference>